<sequence length="76" mass="8183">MHTHVAAPLHSCNRLACIPSHHLLGNARTYPAFPCLSYGYGLHGIGIEIGYAKRLACLYASKGTHGQRVALPLAFP</sequence>
<name>A0A6J5LQJ1_9CAUD</name>
<reference evidence="1" key="1">
    <citation type="submission" date="2020-04" db="EMBL/GenBank/DDBJ databases">
        <authorList>
            <person name="Chiriac C."/>
            <person name="Salcher M."/>
            <person name="Ghai R."/>
            <person name="Kavagutti S V."/>
        </authorList>
    </citation>
    <scope>NUCLEOTIDE SEQUENCE</scope>
</reference>
<proteinExistence type="predicted"/>
<organism evidence="1">
    <name type="scientific">uncultured Caudovirales phage</name>
    <dbReference type="NCBI Taxonomy" id="2100421"/>
    <lineage>
        <taxon>Viruses</taxon>
        <taxon>Duplodnaviria</taxon>
        <taxon>Heunggongvirae</taxon>
        <taxon>Uroviricota</taxon>
        <taxon>Caudoviricetes</taxon>
        <taxon>Peduoviridae</taxon>
        <taxon>Maltschvirus</taxon>
        <taxon>Maltschvirus maltsch</taxon>
    </lineage>
</organism>
<dbReference type="EMBL" id="LR796317">
    <property type="protein sequence ID" value="CAB4136461.1"/>
    <property type="molecule type" value="Genomic_DNA"/>
</dbReference>
<accession>A0A6J5LQJ1</accession>
<gene>
    <name evidence="1" type="ORF">UFOVP306_9</name>
</gene>
<protein>
    <submittedName>
        <fullName evidence="1">Uncharacterized protein</fullName>
    </submittedName>
</protein>
<evidence type="ECO:0000313" key="1">
    <source>
        <dbReference type="EMBL" id="CAB4136461.1"/>
    </source>
</evidence>